<dbReference type="FunFam" id="1.10.3110.10:FF:000001">
    <property type="entry name" value="Protoporphyrinogen oxidase"/>
    <property type="match status" value="1"/>
</dbReference>
<reference evidence="15" key="3">
    <citation type="submission" date="2016-02" db="EMBL/GenBank/DDBJ databases">
        <title>Draft genome of pathogenic Streptomyces sp. in Japan.</title>
        <authorList>
            <person name="Tomihama T."/>
            <person name="Ikenaga M."/>
            <person name="Sakai M."/>
            <person name="Okubo T."/>
            <person name="Ikeda S."/>
        </authorList>
    </citation>
    <scope>NUCLEOTIDE SEQUENCE [LARGE SCALE GENOMIC DNA]</scope>
    <source>
        <strain evidence="15">S58</strain>
    </source>
</reference>
<dbReference type="InterPro" id="IPR050464">
    <property type="entry name" value="Zeta_carotene_desat/Oxidored"/>
</dbReference>
<comment type="function">
    <text evidence="3 12">Involved in coproporphyrin-dependent heme b biosynthesis. Catalyzes the oxidation of coproporphyrinogen III to coproporphyrin III.</text>
</comment>
<evidence type="ECO:0000256" key="8">
    <source>
        <dbReference type="ARBA" id="ARBA00022630"/>
    </source>
</evidence>
<organism evidence="14 15">
    <name type="scientific">Streptomyces scabiei</name>
    <dbReference type="NCBI Taxonomy" id="1930"/>
    <lineage>
        <taxon>Bacteria</taxon>
        <taxon>Bacillati</taxon>
        <taxon>Actinomycetota</taxon>
        <taxon>Actinomycetes</taxon>
        <taxon>Kitasatosporales</taxon>
        <taxon>Streptomycetaceae</taxon>
        <taxon>Streptomyces</taxon>
    </lineage>
</organism>
<dbReference type="InterPro" id="IPR002937">
    <property type="entry name" value="Amino_oxidase"/>
</dbReference>
<evidence type="ECO:0000256" key="5">
    <source>
        <dbReference type="ARBA" id="ARBA00008310"/>
    </source>
</evidence>
<dbReference type="Gene3D" id="3.50.50.60">
    <property type="entry name" value="FAD/NAD(P)-binding domain"/>
    <property type="match status" value="1"/>
</dbReference>
<comment type="cofactor">
    <cofactor evidence="2 12">
        <name>FAD</name>
        <dbReference type="ChEBI" id="CHEBI:57692"/>
    </cofactor>
</comment>
<evidence type="ECO:0000313" key="15">
    <source>
        <dbReference type="Proteomes" id="UP000067448"/>
    </source>
</evidence>
<keyword evidence="8 12" id="KW-0285">Flavoprotein</keyword>
<dbReference type="GO" id="GO:0005737">
    <property type="term" value="C:cytoplasm"/>
    <property type="evidence" value="ECO:0007669"/>
    <property type="project" value="UniProtKB-SubCell"/>
</dbReference>
<dbReference type="Gene3D" id="3.90.660.20">
    <property type="entry name" value="Protoporphyrinogen oxidase, mitochondrial, domain 2"/>
    <property type="match status" value="1"/>
</dbReference>
<dbReference type="PANTHER" id="PTHR42923:SF3">
    <property type="entry name" value="PROTOPORPHYRINOGEN OXIDASE"/>
    <property type="match status" value="1"/>
</dbReference>
<protein>
    <recommendedName>
        <fullName evidence="7 12">Coproporphyrinogen III oxidase</fullName>
        <ecNumber evidence="6 12">1.3.3.15</ecNumber>
    </recommendedName>
</protein>
<comment type="similarity">
    <text evidence="5 12">Belongs to the protoporphyrinogen/coproporphyrinogen oxidase family. Coproporphyrinogen III oxidase subfamily.</text>
</comment>
<reference evidence="15" key="1">
    <citation type="submission" date="2015-11" db="EMBL/GenBank/DDBJ databases">
        <authorList>
            <consortium name="Cross-ministerial Strategic Innovation Promotion Program (SIP) consortium"/>
            <person name="Tomihama T."/>
            <person name="Ikenaga M."/>
            <person name="Sakai M."/>
            <person name="Okubo T."/>
            <person name="Ikeda S."/>
        </authorList>
    </citation>
    <scope>NUCLEOTIDE SEQUENCE [LARGE SCALE GENOMIC DNA]</scope>
    <source>
        <strain evidence="15">S58</strain>
    </source>
</reference>
<dbReference type="OrthoDB" id="4496419at2"/>
<dbReference type="InterPro" id="IPR036188">
    <property type="entry name" value="FAD/NAD-bd_sf"/>
</dbReference>
<dbReference type="NCBIfam" id="TIGR00562">
    <property type="entry name" value="proto_IX_ox"/>
    <property type="match status" value="1"/>
</dbReference>
<dbReference type="Gene3D" id="1.10.3110.10">
    <property type="entry name" value="protoporphyrinogen ix oxidase, domain 3"/>
    <property type="match status" value="1"/>
</dbReference>
<dbReference type="Pfam" id="PF01593">
    <property type="entry name" value="Amino_oxidase"/>
    <property type="match status" value="1"/>
</dbReference>
<accession>A0A117ED19</accession>
<keyword evidence="9 12" id="KW-0274">FAD</keyword>
<comment type="caution">
    <text evidence="14">The sequence shown here is derived from an EMBL/GenBank/DDBJ whole genome shotgun (WGS) entry which is preliminary data.</text>
</comment>
<feature type="domain" description="Amine oxidase" evidence="13">
    <location>
        <begin position="22"/>
        <end position="470"/>
    </location>
</feature>
<evidence type="ECO:0000256" key="9">
    <source>
        <dbReference type="ARBA" id="ARBA00022827"/>
    </source>
</evidence>
<dbReference type="GO" id="GO:0004729">
    <property type="term" value="F:oxygen-dependent protoporphyrinogen oxidase activity"/>
    <property type="evidence" value="ECO:0007669"/>
    <property type="project" value="UniProtKB-UniRule"/>
</dbReference>
<evidence type="ECO:0000256" key="6">
    <source>
        <dbReference type="ARBA" id="ARBA00012402"/>
    </source>
</evidence>
<dbReference type="SUPFAM" id="SSF54373">
    <property type="entry name" value="FAD-linked reductases, C-terminal domain"/>
    <property type="match status" value="1"/>
</dbReference>
<comment type="catalytic activity">
    <reaction evidence="1">
        <text>coproporphyrinogen III + 3 O2 = coproporphyrin III + 3 H2O2</text>
        <dbReference type="Rhea" id="RHEA:43436"/>
        <dbReference type="ChEBI" id="CHEBI:15379"/>
        <dbReference type="ChEBI" id="CHEBI:16240"/>
        <dbReference type="ChEBI" id="CHEBI:57309"/>
        <dbReference type="ChEBI" id="CHEBI:131725"/>
        <dbReference type="EC" id="1.3.3.15"/>
    </reaction>
    <physiologicalReaction direction="left-to-right" evidence="1">
        <dbReference type="Rhea" id="RHEA:43437"/>
    </physiologicalReaction>
</comment>
<evidence type="ECO:0000256" key="3">
    <source>
        <dbReference type="ARBA" id="ARBA00002185"/>
    </source>
</evidence>
<dbReference type="GO" id="GO:0006783">
    <property type="term" value="P:heme biosynthetic process"/>
    <property type="evidence" value="ECO:0007669"/>
    <property type="project" value="UniProtKB-UniRule"/>
</dbReference>
<dbReference type="RefSeq" id="WP_059079724.1">
    <property type="nucleotide sequence ID" value="NZ_BCMM01000008.1"/>
</dbReference>
<name>A0A117ED19_STRSC</name>
<gene>
    <name evidence="14" type="primary">hemY</name>
    <name evidence="14" type="ORF">SsS58_02219</name>
</gene>
<sequence length="494" mass="50937">MSGSGTDAGRGAGHVVVIGAGIAGLAAAHRLLDRGARVTVLEAADRVGGKLLPGEIAGARVDLGAESMLARRPEAVALAREVGLADRLQPPATASASLWTRGALRPMPKGHVMGVPGTASALAGVLSDEGLARIERDADLPRTEVGDDVAVGEYVAARLGREVVDRLVEPLLGGVYAGDAYRISMRSAVPQLFQAALTHTSLTEAVRGIQERAAAAGQTGPVFMGIEGGIGRLPRAVAESVRARGAEIRTRTSVTELRREAPGGWRVVTAGTGGGEERVLRADAVVLAVPAPAAAALLRAEAPGAAAELAGVEYASMALVTLAYRRAGLTLPEGSGFLVPPVDGRTIKASTFSSRKWGWLAGENPDLLILRTSVGRYGETAILDHDDAHLVDVSRTDLREATGLTAAPVETRVTRWDDGLPQYPVGHHARVARVREHLGKLPGLAVCGAAYDGVGIPACVASAAAAVDEIHGDLRALRDLTADPVQSLHGGAGE</sequence>
<dbReference type="SUPFAM" id="SSF51905">
    <property type="entry name" value="FAD/NAD(P)-binding domain"/>
    <property type="match status" value="1"/>
</dbReference>
<dbReference type="AlphaFoldDB" id="A0A117ED19"/>
<comment type="subcellular location">
    <subcellularLocation>
        <location evidence="12">Cytoplasm</location>
    </subcellularLocation>
</comment>
<dbReference type="UniPathway" id="UPA00252"/>
<evidence type="ECO:0000256" key="12">
    <source>
        <dbReference type="RuleBase" id="RU364052"/>
    </source>
</evidence>
<evidence type="ECO:0000313" key="14">
    <source>
        <dbReference type="EMBL" id="GAQ61865.1"/>
    </source>
</evidence>
<evidence type="ECO:0000256" key="7">
    <source>
        <dbReference type="ARBA" id="ARBA00019046"/>
    </source>
</evidence>
<keyword evidence="12" id="KW-0963">Cytoplasm</keyword>
<evidence type="ECO:0000256" key="4">
    <source>
        <dbReference type="ARBA" id="ARBA00004744"/>
    </source>
</evidence>
<keyword evidence="10 12" id="KW-0560">Oxidoreductase</keyword>
<comment type="pathway">
    <text evidence="4 12">Porphyrin-containing compound metabolism; protoheme biosynthesis.</text>
</comment>
<dbReference type="EC" id="1.3.3.15" evidence="6 12"/>
<evidence type="ECO:0000256" key="10">
    <source>
        <dbReference type="ARBA" id="ARBA00023002"/>
    </source>
</evidence>
<dbReference type="Proteomes" id="UP000067448">
    <property type="component" value="Unassembled WGS sequence"/>
</dbReference>
<dbReference type="InterPro" id="IPR004572">
    <property type="entry name" value="Protoporphyrinogen_oxidase"/>
</dbReference>
<evidence type="ECO:0000256" key="2">
    <source>
        <dbReference type="ARBA" id="ARBA00001974"/>
    </source>
</evidence>
<dbReference type="EMBL" id="BCMM01000008">
    <property type="protein sequence ID" value="GAQ61865.1"/>
    <property type="molecule type" value="Genomic_DNA"/>
</dbReference>
<evidence type="ECO:0000256" key="11">
    <source>
        <dbReference type="ARBA" id="ARBA00023133"/>
    </source>
</evidence>
<evidence type="ECO:0000259" key="13">
    <source>
        <dbReference type="Pfam" id="PF01593"/>
    </source>
</evidence>
<reference evidence="14 15" key="2">
    <citation type="journal article" date="2016" name="Genome Announc.">
        <title>Draft Genome Sequences of Streptomyces scabiei S58, Streptomyces turgidiscabies T45, and Streptomyces acidiscabies a10, the Pathogens of Potato Common Scab, Isolated in Japan.</title>
        <authorList>
            <person name="Tomihama T."/>
            <person name="Nishi Y."/>
            <person name="Sakai M."/>
            <person name="Ikenaga M."/>
            <person name="Okubo T."/>
            <person name="Ikeda S."/>
        </authorList>
    </citation>
    <scope>NUCLEOTIDE SEQUENCE [LARGE SCALE GENOMIC DNA]</scope>
    <source>
        <strain evidence="14 15">S58</strain>
    </source>
</reference>
<evidence type="ECO:0000256" key="1">
    <source>
        <dbReference type="ARBA" id="ARBA00001755"/>
    </source>
</evidence>
<dbReference type="PANTHER" id="PTHR42923">
    <property type="entry name" value="PROTOPORPHYRINOGEN OXIDASE"/>
    <property type="match status" value="1"/>
</dbReference>
<keyword evidence="11 12" id="KW-0350">Heme biosynthesis</keyword>
<proteinExistence type="inferred from homology"/>